<dbReference type="Proteomes" id="UP000516437">
    <property type="component" value="Chromosome 4"/>
</dbReference>
<evidence type="ECO:0000259" key="2">
    <source>
        <dbReference type="Pfam" id="PF09335"/>
    </source>
</evidence>
<organism evidence="3 4">
    <name type="scientific">Morella rubra</name>
    <name type="common">Chinese bayberry</name>
    <dbReference type="NCBI Taxonomy" id="262757"/>
    <lineage>
        <taxon>Eukaryota</taxon>
        <taxon>Viridiplantae</taxon>
        <taxon>Streptophyta</taxon>
        <taxon>Embryophyta</taxon>
        <taxon>Tracheophyta</taxon>
        <taxon>Spermatophyta</taxon>
        <taxon>Magnoliopsida</taxon>
        <taxon>eudicotyledons</taxon>
        <taxon>Gunneridae</taxon>
        <taxon>Pentapetalae</taxon>
        <taxon>rosids</taxon>
        <taxon>fabids</taxon>
        <taxon>Fagales</taxon>
        <taxon>Myricaceae</taxon>
        <taxon>Morella</taxon>
    </lineage>
</organism>
<feature type="transmembrane region" description="Helical" evidence="1">
    <location>
        <begin position="143"/>
        <end position="164"/>
    </location>
</feature>
<dbReference type="PANTHER" id="PTHR46431:SF7">
    <property type="entry name" value="SNARE ASSOCIATED GOLGI PROTEIN FAMILY"/>
    <property type="match status" value="1"/>
</dbReference>
<dbReference type="AlphaFoldDB" id="A0A6A1VWI6"/>
<sequence>MMTFQEEDGEVVPELRLRVGGEGNNGEYVKLRPGPCDREAEEGFGRAGEPSSPKCGVCFWNWLKLVVLCLFLVLLAAVFLKWVAPFFMDKEIIPIINWETKTFSTPVLAVLVFASVALFPTLLVPSSPSMWVAGMTFGYGYGFLLIMSGAAIGVSLPFFIGSLFHHKIQGWLEKCPKRAAILRSAGEGNWFHQFRAVALIRVSPFPYIIYNYCAVATKVKYGPYILGSLVGIVPEIFVAIYTGILIQALANERQSLSASQIVFNILGFAATMATTVFFTLYAKRQLKEIHHEDEPLLQ</sequence>
<feature type="transmembrane region" description="Helical" evidence="1">
    <location>
        <begin position="62"/>
        <end position="83"/>
    </location>
</feature>
<keyword evidence="1" id="KW-1133">Transmembrane helix</keyword>
<accession>A0A6A1VWI6</accession>
<feature type="domain" description="VTT" evidence="2">
    <location>
        <begin position="124"/>
        <end position="244"/>
    </location>
</feature>
<dbReference type="EMBL" id="RXIC02000022">
    <property type="protein sequence ID" value="KAB1217125.1"/>
    <property type="molecule type" value="Genomic_DNA"/>
</dbReference>
<proteinExistence type="predicted"/>
<evidence type="ECO:0000313" key="4">
    <source>
        <dbReference type="Proteomes" id="UP000516437"/>
    </source>
</evidence>
<dbReference type="OrthoDB" id="202840at2759"/>
<feature type="transmembrane region" description="Helical" evidence="1">
    <location>
        <begin position="224"/>
        <end position="249"/>
    </location>
</feature>
<reference evidence="3 4" key="1">
    <citation type="journal article" date="2019" name="Plant Biotechnol. J.">
        <title>The red bayberry genome and genetic basis of sex determination.</title>
        <authorList>
            <person name="Jia H.M."/>
            <person name="Jia H.J."/>
            <person name="Cai Q.L."/>
            <person name="Wang Y."/>
            <person name="Zhao H.B."/>
            <person name="Yang W.F."/>
            <person name="Wang G.Y."/>
            <person name="Li Y.H."/>
            <person name="Zhan D.L."/>
            <person name="Shen Y.T."/>
            <person name="Niu Q.F."/>
            <person name="Chang L."/>
            <person name="Qiu J."/>
            <person name="Zhao L."/>
            <person name="Xie H.B."/>
            <person name="Fu W.Y."/>
            <person name="Jin J."/>
            <person name="Li X.W."/>
            <person name="Jiao Y."/>
            <person name="Zhou C.C."/>
            <person name="Tu T."/>
            <person name="Chai C.Y."/>
            <person name="Gao J.L."/>
            <person name="Fan L.J."/>
            <person name="van de Weg E."/>
            <person name="Wang J.Y."/>
            <person name="Gao Z.S."/>
        </authorList>
    </citation>
    <scope>NUCLEOTIDE SEQUENCE [LARGE SCALE GENOMIC DNA]</scope>
    <source>
        <tissue evidence="3">Leaves</tissue>
    </source>
</reference>
<evidence type="ECO:0000256" key="1">
    <source>
        <dbReference type="SAM" id="Phobius"/>
    </source>
</evidence>
<evidence type="ECO:0000313" key="3">
    <source>
        <dbReference type="EMBL" id="KAB1217125.1"/>
    </source>
</evidence>
<name>A0A6A1VWI6_9ROSI</name>
<dbReference type="Pfam" id="PF09335">
    <property type="entry name" value="VTT_dom"/>
    <property type="match status" value="1"/>
</dbReference>
<feature type="transmembrane region" description="Helical" evidence="1">
    <location>
        <begin position="261"/>
        <end position="282"/>
    </location>
</feature>
<dbReference type="InterPro" id="IPR032816">
    <property type="entry name" value="VTT_dom"/>
</dbReference>
<keyword evidence="1" id="KW-0472">Membrane</keyword>
<protein>
    <recommendedName>
        <fullName evidence="2">VTT domain-containing protein</fullName>
    </recommendedName>
</protein>
<comment type="caution">
    <text evidence="3">The sequence shown here is derived from an EMBL/GenBank/DDBJ whole genome shotgun (WGS) entry which is preliminary data.</text>
</comment>
<keyword evidence="1" id="KW-0812">Transmembrane</keyword>
<feature type="transmembrane region" description="Helical" evidence="1">
    <location>
        <begin position="103"/>
        <end position="123"/>
    </location>
</feature>
<gene>
    <name evidence="3" type="ORF">CJ030_MR4G021196</name>
</gene>
<dbReference type="PANTHER" id="PTHR46431">
    <property type="entry name" value="EXPRESSED PROTEIN"/>
    <property type="match status" value="1"/>
</dbReference>
<keyword evidence="4" id="KW-1185">Reference proteome</keyword>